<feature type="region of interest" description="Disordered" evidence="2">
    <location>
        <begin position="214"/>
        <end position="340"/>
    </location>
</feature>
<keyword evidence="4" id="KW-1185">Reference proteome</keyword>
<dbReference type="EMBL" id="VCDN01000007">
    <property type="protein sequence ID" value="MDX7985998.1"/>
    <property type="molecule type" value="Genomic_DNA"/>
</dbReference>
<protein>
    <submittedName>
        <fullName evidence="3">Uncharacterized protein</fullName>
    </submittedName>
</protein>
<proteinExistence type="predicted"/>
<dbReference type="Proteomes" id="UP001271890">
    <property type="component" value="Unassembled WGS sequence"/>
</dbReference>
<name>A0ABU4S5S1_9GAMM</name>
<evidence type="ECO:0000313" key="3">
    <source>
        <dbReference type="EMBL" id="MDX7985998.1"/>
    </source>
</evidence>
<comment type="caution">
    <text evidence="3">The sequence shown here is derived from an EMBL/GenBank/DDBJ whole genome shotgun (WGS) entry which is preliminary data.</text>
</comment>
<keyword evidence="1" id="KW-0175">Coiled coil</keyword>
<evidence type="ECO:0000256" key="2">
    <source>
        <dbReference type="SAM" id="MobiDB-lite"/>
    </source>
</evidence>
<feature type="coiled-coil region" evidence="1">
    <location>
        <begin position="167"/>
        <end position="196"/>
    </location>
</feature>
<sequence>MANLRILANWHKLINATDDRSGEPILQQHIDTRSRLPTLFLRAINADALMKLFGYGYGYYPSIYAFGFTSTRNIPQNPGGYLNVPSMPLEFILKQNNQITTEIPITIDSYAQCILPNLGRVAAGRDSDNPLPALLADQNIQRELIDHWQNTQGYSDPIRRLNASQIAQQLTLQQQQQQQQQRQQRRQQQLQQQQQQRQPWRLVMQQDYQRQFEQRLGVPSQSPNLPVSQFGGMNYPTTTSQQGPHYPSAAAQPNTFGQPPGYNQPGPSNIPQAPGGGAMRAQRQSQHLNTRQNPYNQPPGAPRRPSPPQTPMPSGYMASPIGNPVHQHLQPQNPQDDWNQDYEDILDIIRSDGRYSSR</sequence>
<gene>
    <name evidence="3" type="ORF">FE392_01420</name>
</gene>
<evidence type="ECO:0000313" key="4">
    <source>
        <dbReference type="Proteomes" id="UP001271890"/>
    </source>
</evidence>
<organism evidence="3 4">
    <name type="scientific">Xenorhabdus santafensis</name>
    <dbReference type="NCBI Taxonomy" id="2582833"/>
    <lineage>
        <taxon>Bacteria</taxon>
        <taxon>Pseudomonadati</taxon>
        <taxon>Pseudomonadota</taxon>
        <taxon>Gammaproteobacteria</taxon>
        <taxon>Enterobacterales</taxon>
        <taxon>Morganellaceae</taxon>
        <taxon>Xenorhabdus</taxon>
    </lineage>
</organism>
<feature type="compositionally biased region" description="Polar residues" evidence="2">
    <location>
        <begin position="282"/>
        <end position="295"/>
    </location>
</feature>
<accession>A0ABU4S5S1</accession>
<feature type="compositionally biased region" description="Pro residues" evidence="2">
    <location>
        <begin position="296"/>
        <end position="311"/>
    </location>
</feature>
<dbReference type="RefSeq" id="WP_319928451.1">
    <property type="nucleotide sequence ID" value="NZ_VCDN01000007.1"/>
</dbReference>
<reference evidence="4" key="1">
    <citation type="journal article" date="2024" name="Toxins">
        <title>Genome Sequence Analysis of Native Xenorhabdus Strains Isolated from Entomopathogenic Nematodes in Argentina.</title>
        <authorList>
            <person name="Palma L."/>
            <person name="Frizzo L."/>
            <person name="Kaiser S."/>
            <person name="Berry C."/>
            <person name="Caballero P."/>
            <person name="Bode H.B."/>
            <person name="Del Valle E.E."/>
        </authorList>
    </citation>
    <scope>NUCLEOTIDE SEQUENCE [LARGE SCALE GENOMIC DNA]</scope>
    <source>
        <strain evidence="4">12</strain>
    </source>
</reference>
<evidence type="ECO:0000256" key="1">
    <source>
        <dbReference type="SAM" id="Coils"/>
    </source>
</evidence>